<gene>
    <name evidence="2" type="ORF">P175DRAFT_0342056</name>
</gene>
<proteinExistence type="predicted"/>
<organism evidence="2 3">
    <name type="scientific">Aspergillus ochraceoroseus IBT 24754</name>
    <dbReference type="NCBI Taxonomy" id="1392256"/>
    <lineage>
        <taxon>Eukaryota</taxon>
        <taxon>Fungi</taxon>
        <taxon>Dikarya</taxon>
        <taxon>Ascomycota</taxon>
        <taxon>Pezizomycotina</taxon>
        <taxon>Eurotiomycetes</taxon>
        <taxon>Eurotiomycetidae</taxon>
        <taxon>Eurotiales</taxon>
        <taxon>Aspergillaceae</taxon>
        <taxon>Aspergillus</taxon>
        <taxon>Aspergillus subgen. Nidulantes</taxon>
    </lineage>
</organism>
<comment type="caution">
    <text evidence="2">The sequence shown here is derived from an EMBL/GenBank/DDBJ whole genome shotgun (WGS) entry which is preliminary data.</text>
</comment>
<reference evidence="2 3" key="1">
    <citation type="journal article" date="2018" name="Proc. Natl. Acad. Sci. U.S.A.">
        <title>Linking secondary metabolites to gene clusters through genome sequencing of six diverse Aspergillus species.</title>
        <authorList>
            <person name="Kaerboelling I."/>
            <person name="Vesth T.C."/>
            <person name="Frisvad J.C."/>
            <person name="Nybo J.L."/>
            <person name="Theobald S."/>
            <person name="Kuo A."/>
            <person name="Bowyer P."/>
            <person name="Matsuda Y."/>
            <person name="Mondo S."/>
            <person name="Lyhne E.K."/>
            <person name="Kogle M.E."/>
            <person name="Clum A."/>
            <person name="Lipzen A."/>
            <person name="Salamov A."/>
            <person name="Ngan C.Y."/>
            <person name="Daum C."/>
            <person name="Chiniquy J."/>
            <person name="Barry K."/>
            <person name="LaButti K."/>
            <person name="Haridas S."/>
            <person name="Simmons B.A."/>
            <person name="Magnuson J.K."/>
            <person name="Mortensen U.H."/>
            <person name="Larsen T.O."/>
            <person name="Grigoriev I.V."/>
            <person name="Baker S.E."/>
            <person name="Andersen M.R."/>
        </authorList>
    </citation>
    <scope>NUCLEOTIDE SEQUENCE [LARGE SCALE GENOMIC DNA]</scope>
    <source>
        <strain evidence="2 3">IBT 24754</strain>
    </source>
</reference>
<dbReference type="Proteomes" id="UP000244073">
    <property type="component" value="Unassembled WGS sequence"/>
</dbReference>
<evidence type="ECO:0000256" key="1">
    <source>
        <dbReference type="SAM" id="MobiDB-lite"/>
    </source>
</evidence>
<accession>A0A2T5LRV6</accession>
<dbReference type="VEuPathDB" id="FungiDB:P175DRAFT_0342056"/>
<dbReference type="OrthoDB" id="3746940at2759"/>
<dbReference type="AlphaFoldDB" id="A0A2T5LRV6"/>
<dbReference type="GeneID" id="63809770"/>
<dbReference type="EMBL" id="MSFN02000007">
    <property type="protein sequence ID" value="PTU19014.1"/>
    <property type="molecule type" value="Genomic_DNA"/>
</dbReference>
<dbReference type="RefSeq" id="XP_040750406.1">
    <property type="nucleotide sequence ID" value="XM_040892888.1"/>
</dbReference>
<name>A0A2T5LRV6_9EURO</name>
<feature type="region of interest" description="Disordered" evidence="1">
    <location>
        <begin position="1"/>
        <end position="25"/>
    </location>
</feature>
<protein>
    <submittedName>
        <fullName evidence="2">Uncharacterized protein</fullName>
    </submittedName>
</protein>
<evidence type="ECO:0000313" key="2">
    <source>
        <dbReference type="EMBL" id="PTU19014.1"/>
    </source>
</evidence>
<evidence type="ECO:0000313" key="3">
    <source>
        <dbReference type="Proteomes" id="UP000244073"/>
    </source>
</evidence>
<sequence length="80" mass="9332">MERGQAALLGQEEKDIPSHRFPPHPTSTRIIHFKGEYLSIYNEKTEHRHTFKENIAEFTSYEIPPGYTCYIRGASVYFQA</sequence>